<comment type="caution">
    <text evidence="2">The sequence shown here is derived from an EMBL/GenBank/DDBJ whole genome shotgun (WGS) entry which is preliminary data.</text>
</comment>
<sequence length="353" mass="40898">MSLASQLPVSKAAVDLSRQILSSFRSPNPDLKTLTKSLDDFMNDSGNHINYVLESDIIKNFVISIDHLDFELNDLSTILYWSTISRFQIPEIKLKNFELKFLLKYKTIFKDNLIKLLYSYATLYRHNPFIIKLIEVKDKSDWTCSDFITTAYSLCVLRQYNPKLWIDFSPDLSALTVGLSQEVRHVRYAINTEAPELLDLKLRSGKILGDALNDAMIPSSSKPESDVSLVPAHLNDKIRLGRMHTEVKYLLAKMMKFNENYNIEDAYIVDFLKKGTKTAIDIDGPLHYFFPDKGEKTQKYKLIGQILMKYRLLNQNGWEVVTLPHFEYHRYRDGAEKSMYIQKKLEEANVSLD</sequence>
<dbReference type="Pfam" id="PF08373">
    <property type="entry name" value="RAP"/>
    <property type="match status" value="1"/>
</dbReference>
<organism evidence="2 3">
    <name type="scientific">Blepharisma stoltei</name>
    <dbReference type="NCBI Taxonomy" id="1481888"/>
    <lineage>
        <taxon>Eukaryota</taxon>
        <taxon>Sar</taxon>
        <taxon>Alveolata</taxon>
        <taxon>Ciliophora</taxon>
        <taxon>Postciliodesmatophora</taxon>
        <taxon>Heterotrichea</taxon>
        <taxon>Heterotrichida</taxon>
        <taxon>Blepharismidae</taxon>
        <taxon>Blepharisma</taxon>
    </lineage>
</organism>
<reference evidence="2" key="1">
    <citation type="submission" date="2021-09" db="EMBL/GenBank/DDBJ databases">
        <authorList>
            <consortium name="AG Swart"/>
            <person name="Singh M."/>
            <person name="Singh A."/>
            <person name="Seah K."/>
            <person name="Emmerich C."/>
        </authorList>
    </citation>
    <scope>NUCLEOTIDE SEQUENCE</scope>
    <source>
        <strain evidence="2">ATCC30299</strain>
    </source>
</reference>
<proteinExistence type="predicted"/>
<feature type="domain" description="RAP" evidence="1">
    <location>
        <begin position="278"/>
        <end position="343"/>
    </location>
</feature>
<accession>A0AAU9IIK1</accession>
<dbReference type="Proteomes" id="UP001162131">
    <property type="component" value="Unassembled WGS sequence"/>
</dbReference>
<evidence type="ECO:0000313" key="2">
    <source>
        <dbReference type="EMBL" id="CAG9313317.1"/>
    </source>
</evidence>
<evidence type="ECO:0000259" key="1">
    <source>
        <dbReference type="PROSITE" id="PS51286"/>
    </source>
</evidence>
<name>A0AAU9IIK1_9CILI</name>
<gene>
    <name evidence="2" type="ORF">BSTOLATCC_MIC8590</name>
</gene>
<protein>
    <recommendedName>
        <fullName evidence="1">RAP domain-containing protein</fullName>
    </recommendedName>
</protein>
<keyword evidence="3" id="KW-1185">Reference proteome</keyword>
<dbReference type="InterPro" id="IPR013584">
    <property type="entry name" value="RAP"/>
</dbReference>
<dbReference type="SMART" id="SM00952">
    <property type="entry name" value="RAP"/>
    <property type="match status" value="1"/>
</dbReference>
<evidence type="ECO:0000313" key="3">
    <source>
        <dbReference type="Proteomes" id="UP001162131"/>
    </source>
</evidence>
<dbReference type="AlphaFoldDB" id="A0AAU9IIK1"/>
<dbReference type="EMBL" id="CAJZBQ010000010">
    <property type="protein sequence ID" value="CAG9313317.1"/>
    <property type="molecule type" value="Genomic_DNA"/>
</dbReference>
<dbReference type="PROSITE" id="PS51286">
    <property type="entry name" value="RAP"/>
    <property type="match status" value="1"/>
</dbReference>